<dbReference type="EMBL" id="LAVV01008084">
    <property type="protein sequence ID" value="KNZ53831.1"/>
    <property type="molecule type" value="Genomic_DNA"/>
</dbReference>
<dbReference type="PANTHER" id="PTHR13255">
    <property type="entry name" value="ATAXIN-10"/>
    <property type="match status" value="1"/>
</dbReference>
<accession>A0A0L6UZ79</accession>
<dbReference type="PANTHER" id="PTHR13255:SF0">
    <property type="entry name" value="ATAXIN-10"/>
    <property type="match status" value="1"/>
</dbReference>
<name>A0A0L6UZ79_9BASI</name>
<dbReference type="InterPro" id="IPR051374">
    <property type="entry name" value="Ataxin-10/CTR86_families"/>
</dbReference>
<comment type="similarity">
    <text evidence="1">Belongs to the ataxin-10 family.</text>
</comment>
<proteinExistence type="inferred from homology"/>
<dbReference type="OrthoDB" id="379794at2759"/>
<comment type="caution">
    <text evidence="2">The sequence shown here is derived from an EMBL/GenBank/DDBJ whole genome shotgun (WGS) entry which is preliminary data.</text>
</comment>
<evidence type="ECO:0000256" key="1">
    <source>
        <dbReference type="ARBA" id="ARBA00008384"/>
    </source>
</evidence>
<reference evidence="2 3" key="1">
    <citation type="submission" date="2015-08" db="EMBL/GenBank/DDBJ databases">
        <title>Next Generation Sequencing and Analysis of the Genome of Puccinia sorghi L Schw, the Causal Agent of Maize Common Rust.</title>
        <authorList>
            <person name="Rochi L."/>
            <person name="Burguener G."/>
            <person name="Darino M."/>
            <person name="Turjanski A."/>
            <person name="Kreff E."/>
            <person name="Dieguez M.J."/>
            <person name="Sacco F."/>
        </authorList>
    </citation>
    <scope>NUCLEOTIDE SEQUENCE [LARGE SCALE GENOMIC DNA]</scope>
    <source>
        <strain evidence="2 3">RO10H11247</strain>
    </source>
</reference>
<sequence>MELFNQTDYGRIGIEEIERLVARLKETPSWKDQVDHRIISGWIVSGWKHIDGHFEEDQKELAEDAPACMTSFATVWARLTRDLAAVGLGTYQDALRRFLYNKNNKLLLTVGVLMLNCVHGNPERMCSLFLFDSLIETSVGNKAMTMLLERLDGLLDDEREVVFEVIVKLVREIMDIEPISQVPRLYDSQATPSQVLSPGQLCILKVLESSDLPTAPSFLVPLFKRLSTRLDQTWQGFVLVIHLLVSCIQNHLPFPSQDILSYEDINSLLEISLRTLKDLSDAQQQLIHPNHIKHKRGEDEGTEKKRRLNQMMIGLVKLVTNMIELQKKRPSDHEHQPYGPTCIQDSVRTRGGLPVILNLTKFDVDFPCMCIPYRFRGLDSLLVDRHPPFFIDLSEHSVLLLKFLLENNPQNQAVIQNLQQPSSSPST</sequence>
<keyword evidence="3" id="KW-1185">Reference proteome</keyword>
<dbReference type="VEuPathDB" id="FungiDB:VP01_3123g2"/>
<evidence type="ECO:0000313" key="2">
    <source>
        <dbReference type="EMBL" id="KNZ53831.1"/>
    </source>
</evidence>
<organism evidence="2 3">
    <name type="scientific">Puccinia sorghi</name>
    <dbReference type="NCBI Taxonomy" id="27349"/>
    <lineage>
        <taxon>Eukaryota</taxon>
        <taxon>Fungi</taxon>
        <taxon>Dikarya</taxon>
        <taxon>Basidiomycota</taxon>
        <taxon>Pucciniomycotina</taxon>
        <taxon>Pucciniomycetes</taxon>
        <taxon>Pucciniales</taxon>
        <taxon>Pucciniaceae</taxon>
        <taxon>Puccinia</taxon>
    </lineage>
</organism>
<protein>
    <submittedName>
        <fullName evidence="2">Uncharacterized protein</fullName>
    </submittedName>
</protein>
<dbReference type="GO" id="GO:0005829">
    <property type="term" value="C:cytosol"/>
    <property type="evidence" value="ECO:0007669"/>
    <property type="project" value="TreeGrafter"/>
</dbReference>
<evidence type="ECO:0000313" key="3">
    <source>
        <dbReference type="Proteomes" id="UP000037035"/>
    </source>
</evidence>
<dbReference type="Proteomes" id="UP000037035">
    <property type="component" value="Unassembled WGS sequence"/>
</dbReference>
<dbReference type="AlphaFoldDB" id="A0A0L6UZ79"/>
<gene>
    <name evidence="2" type="ORF">VP01_3123g2</name>
</gene>